<dbReference type="Proteomes" id="UP001416858">
    <property type="component" value="Unassembled WGS sequence"/>
</dbReference>
<comment type="caution">
    <text evidence="1">The sequence shown here is derived from an EMBL/GenBank/DDBJ whole genome shotgun (WGS) entry which is preliminary data.</text>
</comment>
<dbReference type="EMBL" id="BAABRO010000001">
    <property type="protein sequence ID" value="GAA5504845.1"/>
    <property type="molecule type" value="Genomic_DNA"/>
</dbReference>
<accession>A0ABP9VKN1</accession>
<sequence>MNEFPSLTRRVVIFGARHPRRRHGPRILSPKLLASFTTDECGIMQPMYLVPLAWSSATR</sequence>
<name>A0ABP9VKN1_9BACT</name>
<reference evidence="1 2" key="1">
    <citation type="submission" date="2024-02" db="EMBL/GenBank/DDBJ databases">
        <title>Rhodopirellula caenicola NBRC 110016.</title>
        <authorList>
            <person name="Ichikawa N."/>
            <person name="Katano-Makiyama Y."/>
            <person name="Hidaka K."/>
        </authorList>
    </citation>
    <scope>NUCLEOTIDE SEQUENCE [LARGE SCALE GENOMIC DNA]</scope>
    <source>
        <strain evidence="1 2">NBRC 110016</strain>
    </source>
</reference>
<evidence type="ECO:0000313" key="2">
    <source>
        <dbReference type="Proteomes" id="UP001416858"/>
    </source>
</evidence>
<proteinExistence type="predicted"/>
<protein>
    <submittedName>
        <fullName evidence="1">Uncharacterized protein</fullName>
    </submittedName>
</protein>
<evidence type="ECO:0000313" key="1">
    <source>
        <dbReference type="EMBL" id="GAA5504845.1"/>
    </source>
</evidence>
<organism evidence="1 2">
    <name type="scientific">Novipirellula caenicola</name>
    <dbReference type="NCBI Taxonomy" id="1536901"/>
    <lineage>
        <taxon>Bacteria</taxon>
        <taxon>Pseudomonadati</taxon>
        <taxon>Planctomycetota</taxon>
        <taxon>Planctomycetia</taxon>
        <taxon>Pirellulales</taxon>
        <taxon>Pirellulaceae</taxon>
        <taxon>Novipirellula</taxon>
    </lineage>
</organism>
<keyword evidence="2" id="KW-1185">Reference proteome</keyword>
<gene>
    <name evidence="1" type="ORF">Rcae01_00284</name>
</gene>